<dbReference type="Gene3D" id="3.10.170.20">
    <property type="match status" value="1"/>
</dbReference>
<dbReference type="InParanoid" id="A2DKD2"/>
<evidence type="ECO:0000256" key="1">
    <source>
        <dbReference type="ARBA" id="ARBA00005860"/>
    </source>
</evidence>
<evidence type="ECO:0000256" key="2">
    <source>
        <dbReference type="ARBA" id="ARBA00022670"/>
    </source>
</evidence>
<organism evidence="11 12">
    <name type="scientific">Trichomonas vaginalis (strain ATCC PRA-98 / G3)</name>
    <dbReference type="NCBI Taxonomy" id="412133"/>
    <lineage>
        <taxon>Eukaryota</taxon>
        <taxon>Metamonada</taxon>
        <taxon>Parabasalia</taxon>
        <taxon>Trichomonadida</taxon>
        <taxon>Trichomonadidae</taxon>
        <taxon>Trichomonas</taxon>
    </lineage>
</organism>
<keyword evidence="6 8" id="KW-0482">Metalloprotease</keyword>
<dbReference type="GO" id="GO:0005737">
    <property type="term" value="C:cytoplasm"/>
    <property type="evidence" value="ECO:0000318"/>
    <property type="project" value="GO_Central"/>
</dbReference>
<gene>
    <name evidence="11" type="ORF">TVAG_190000</name>
</gene>
<dbReference type="PANTHER" id="PTHR10942:SF0">
    <property type="entry name" value="LEISHMANOLYSIN-LIKE PEPTIDASE"/>
    <property type="match status" value="1"/>
</dbReference>
<accession>A2DKD2</accession>
<dbReference type="AlphaFoldDB" id="A2DKD2"/>
<dbReference type="VEuPathDB" id="TrichDB:TVAG_190000"/>
<proteinExistence type="inferred from homology"/>
<dbReference type="PANTHER" id="PTHR10942">
    <property type="entry name" value="LEISHMANOLYSIN-LIKE PEPTIDASE"/>
    <property type="match status" value="1"/>
</dbReference>
<evidence type="ECO:0000313" key="11">
    <source>
        <dbReference type="EMBL" id="EAY19109.1"/>
    </source>
</evidence>
<keyword evidence="12" id="KW-1185">Reference proteome</keyword>
<protein>
    <submittedName>
        <fullName evidence="11">GP63-like</fullName>
    </submittedName>
</protein>
<evidence type="ECO:0000256" key="8">
    <source>
        <dbReference type="PIRSR" id="PIRSR601577-2"/>
    </source>
</evidence>
<dbReference type="GO" id="GO:0008233">
    <property type="term" value="F:peptidase activity"/>
    <property type="evidence" value="ECO:0000318"/>
    <property type="project" value="GO_Central"/>
</dbReference>
<dbReference type="SMR" id="A2DKD2"/>
<sequence>MKHLKPINIKTSRARKALSDTSFQNIRITFDYRFVDGELDTKLKCTKSDQVIKLNDESVYCTAYDILTKNKIDILKETLENVKSYFNKLIYVEPTMEEFEIKSQDQYFHYPEKQVAKNTDLYVTVIAISLGRDSISPAMGAAIVFDEFTQRPLQGLLLIDTKSIPDILEGQNTIPKYAFMSYVHEFIHILGFGGRLIEKFHPIGNYDPYPANESICHYTKHGVDFVVLTTPYAHIFAKNHYGVDEFVGDNGEKCKSGIHLETGGDSDFITLQHLEGRLFVDDIMVSINLGLRERENDIPVLSDSFQRVTDATLAVLLDTGNYKVNYTMASPLVWGNPESIDGKPIKDFADGPPQSVLPSHYSIGLFNNDDSTLFNYKGAGLAVLHPVGEAKCDDEAQMDKRFCRAKNFYNPAEYEYYGGSDIFDYIMMVRPVVMCPPDLVAIPGAHECYLYSCDGYNSVTFHVKLPNGSAEQLTCRSDKDEPLNFTKSDGTNVSVKCVNPEIFCRTIRLTEMKFKKNPFIDGVIHLDEKDQGKGPDIYPDFKDTRSTDDPENQEDDPSFFKKHQKYFIIGFIALGIIIVVTIIVIILVHRRSHLESSSAGLNDLQED</sequence>
<name>A2DKD2_TRIV3</name>
<evidence type="ECO:0000256" key="5">
    <source>
        <dbReference type="ARBA" id="ARBA00022833"/>
    </source>
</evidence>
<keyword evidence="10" id="KW-0472">Membrane</keyword>
<dbReference type="KEGG" id="tva:5464629"/>
<dbReference type="InterPro" id="IPR001577">
    <property type="entry name" value="Peptidase_M8"/>
</dbReference>
<comment type="similarity">
    <text evidence="1">Belongs to the peptidase M8 family.</text>
</comment>
<dbReference type="FunFam" id="3.90.132.10:FF:000004">
    <property type="entry name" value="GP63-like"/>
    <property type="match status" value="1"/>
</dbReference>
<keyword evidence="10" id="KW-1133">Transmembrane helix</keyword>
<dbReference type="Gene3D" id="3.90.132.10">
    <property type="entry name" value="Leishmanolysin , domain 2"/>
    <property type="match status" value="1"/>
</dbReference>
<reference evidence="11" key="1">
    <citation type="submission" date="2006-10" db="EMBL/GenBank/DDBJ databases">
        <authorList>
            <person name="Amadeo P."/>
            <person name="Zhao Q."/>
            <person name="Wortman J."/>
            <person name="Fraser-Liggett C."/>
            <person name="Carlton J."/>
        </authorList>
    </citation>
    <scope>NUCLEOTIDE SEQUENCE</scope>
    <source>
        <strain evidence="11">G3</strain>
    </source>
</reference>
<keyword evidence="2" id="KW-0645">Protease</keyword>
<dbReference type="SUPFAM" id="SSF55486">
    <property type="entry name" value="Metalloproteases ('zincins'), catalytic domain"/>
    <property type="match status" value="1"/>
</dbReference>
<feature type="binding site" evidence="8">
    <location>
        <position position="184"/>
    </location>
    <ligand>
        <name>Zn(2+)</name>
        <dbReference type="ChEBI" id="CHEBI:29105"/>
        <note>catalytic</note>
    </ligand>
</feature>
<dbReference type="EMBL" id="DS113211">
    <property type="protein sequence ID" value="EAY19109.1"/>
    <property type="molecule type" value="Genomic_DNA"/>
</dbReference>
<comment type="cofactor">
    <cofactor evidence="8">
        <name>Zn(2+)</name>
        <dbReference type="ChEBI" id="CHEBI:29105"/>
    </cofactor>
    <text evidence="8">Binds 1 zinc ion per subunit.</text>
</comment>
<keyword evidence="3 8" id="KW-0479">Metal-binding</keyword>
<evidence type="ECO:0000256" key="7">
    <source>
        <dbReference type="PIRSR" id="PIRSR601577-1"/>
    </source>
</evidence>
<dbReference type="RefSeq" id="XP_001580095.1">
    <property type="nucleotide sequence ID" value="XM_001580045.1"/>
</dbReference>
<feature type="compositionally biased region" description="Basic and acidic residues" evidence="9">
    <location>
        <begin position="530"/>
        <end position="548"/>
    </location>
</feature>
<dbReference type="VEuPathDB" id="TrichDB:TVAGG3_0996220"/>
<evidence type="ECO:0000256" key="4">
    <source>
        <dbReference type="ARBA" id="ARBA00022801"/>
    </source>
</evidence>
<reference evidence="11" key="2">
    <citation type="journal article" date="2007" name="Science">
        <title>Draft genome sequence of the sexually transmitted pathogen Trichomonas vaginalis.</title>
        <authorList>
            <person name="Carlton J.M."/>
            <person name="Hirt R.P."/>
            <person name="Silva J.C."/>
            <person name="Delcher A.L."/>
            <person name="Schatz M."/>
            <person name="Zhao Q."/>
            <person name="Wortman J.R."/>
            <person name="Bidwell S.L."/>
            <person name="Alsmark U.C.M."/>
            <person name="Besteiro S."/>
            <person name="Sicheritz-Ponten T."/>
            <person name="Noel C.J."/>
            <person name="Dacks J.B."/>
            <person name="Foster P.G."/>
            <person name="Simillion C."/>
            <person name="Van de Peer Y."/>
            <person name="Miranda-Saavedra D."/>
            <person name="Barton G.J."/>
            <person name="Westrop G.D."/>
            <person name="Mueller S."/>
            <person name="Dessi D."/>
            <person name="Fiori P.L."/>
            <person name="Ren Q."/>
            <person name="Paulsen I."/>
            <person name="Zhang H."/>
            <person name="Bastida-Corcuera F.D."/>
            <person name="Simoes-Barbosa A."/>
            <person name="Brown M.T."/>
            <person name="Hayes R.D."/>
            <person name="Mukherjee M."/>
            <person name="Okumura C.Y."/>
            <person name="Schneider R."/>
            <person name="Smith A.J."/>
            <person name="Vanacova S."/>
            <person name="Villalvazo M."/>
            <person name="Haas B.J."/>
            <person name="Pertea M."/>
            <person name="Feldblyum T.V."/>
            <person name="Utterback T.R."/>
            <person name="Shu C.L."/>
            <person name="Osoegawa K."/>
            <person name="de Jong P.J."/>
            <person name="Hrdy I."/>
            <person name="Horvathova L."/>
            <person name="Zubacova Z."/>
            <person name="Dolezal P."/>
            <person name="Malik S.B."/>
            <person name="Logsdon J.M. Jr."/>
            <person name="Henze K."/>
            <person name="Gupta A."/>
            <person name="Wang C.C."/>
            <person name="Dunne R.L."/>
            <person name="Upcroft J.A."/>
            <person name="Upcroft P."/>
            <person name="White O."/>
            <person name="Salzberg S.L."/>
            <person name="Tang P."/>
            <person name="Chiu C.-H."/>
            <person name="Lee Y.-S."/>
            <person name="Embley T.M."/>
            <person name="Coombs G.H."/>
            <person name="Mottram J.C."/>
            <person name="Tachezy J."/>
            <person name="Fraser-Liggett C.M."/>
            <person name="Johnson P.J."/>
        </authorList>
    </citation>
    <scope>NUCLEOTIDE SEQUENCE [LARGE SCALE GENOMIC DNA]</scope>
    <source>
        <strain evidence="11">G3</strain>
    </source>
</reference>
<feature type="binding site" evidence="8">
    <location>
        <position position="273"/>
    </location>
    <ligand>
        <name>Zn(2+)</name>
        <dbReference type="ChEBI" id="CHEBI:29105"/>
        <note>catalytic</note>
    </ligand>
</feature>
<dbReference type="GO" id="GO:0046872">
    <property type="term" value="F:metal ion binding"/>
    <property type="evidence" value="ECO:0007669"/>
    <property type="project" value="UniProtKB-KW"/>
</dbReference>
<keyword evidence="5 8" id="KW-0862">Zinc</keyword>
<feature type="transmembrane region" description="Helical" evidence="10">
    <location>
        <begin position="566"/>
        <end position="588"/>
    </location>
</feature>
<evidence type="ECO:0000313" key="12">
    <source>
        <dbReference type="Proteomes" id="UP000001542"/>
    </source>
</evidence>
<keyword evidence="10" id="KW-0812">Transmembrane</keyword>
<evidence type="ECO:0000256" key="3">
    <source>
        <dbReference type="ARBA" id="ARBA00022723"/>
    </source>
</evidence>
<feature type="active site" evidence="7">
    <location>
        <position position="185"/>
    </location>
</feature>
<dbReference type="Proteomes" id="UP000001542">
    <property type="component" value="Unassembled WGS sequence"/>
</dbReference>
<feature type="region of interest" description="Disordered" evidence="9">
    <location>
        <begin position="530"/>
        <end position="557"/>
    </location>
</feature>
<evidence type="ECO:0000256" key="9">
    <source>
        <dbReference type="SAM" id="MobiDB-lite"/>
    </source>
</evidence>
<dbReference type="GO" id="GO:0016020">
    <property type="term" value="C:membrane"/>
    <property type="evidence" value="ECO:0007669"/>
    <property type="project" value="InterPro"/>
</dbReference>
<dbReference type="GO" id="GO:0004222">
    <property type="term" value="F:metalloendopeptidase activity"/>
    <property type="evidence" value="ECO:0007669"/>
    <property type="project" value="InterPro"/>
</dbReference>
<dbReference type="GO" id="GO:0007155">
    <property type="term" value="P:cell adhesion"/>
    <property type="evidence" value="ECO:0007669"/>
    <property type="project" value="InterPro"/>
</dbReference>
<dbReference type="FunFam" id="3.10.170.20:FF:000003">
    <property type="entry name" value="GP63-like"/>
    <property type="match status" value="1"/>
</dbReference>
<dbReference type="Pfam" id="PF01457">
    <property type="entry name" value="Peptidase_M8"/>
    <property type="match status" value="1"/>
</dbReference>
<evidence type="ECO:0000256" key="10">
    <source>
        <dbReference type="SAM" id="Phobius"/>
    </source>
</evidence>
<feature type="binding site" evidence="8">
    <location>
        <position position="188"/>
    </location>
    <ligand>
        <name>Zn(2+)</name>
        <dbReference type="ChEBI" id="CHEBI:29105"/>
        <note>catalytic</note>
    </ligand>
</feature>
<keyword evidence="4" id="KW-0378">Hydrolase</keyword>
<evidence type="ECO:0000256" key="6">
    <source>
        <dbReference type="ARBA" id="ARBA00023049"/>
    </source>
</evidence>
<dbReference type="GO" id="GO:0006508">
    <property type="term" value="P:proteolysis"/>
    <property type="evidence" value="ECO:0007669"/>
    <property type="project" value="UniProtKB-KW"/>
</dbReference>